<dbReference type="PANTHER" id="PTHR11048">
    <property type="entry name" value="PRENYLTRANSFERASES"/>
    <property type="match status" value="1"/>
</dbReference>
<evidence type="ECO:0000313" key="10">
    <source>
        <dbReference type="Proteomes" id="UP000322454"/>
    </source>
</evidence>
<dbReference type="Proteomes" id="UP000322454">
    <property type="component" value="Unassembled WGS sequence"/>
</dbReference>
<evidence type="ECO:0000313" key="9">
    <source>
        <dbReference type="EMBL" id="RZV38856.1"/>
    </source>
</evidence>
<evidence type="ECO:0000256" key="1">
    <source>
        <dbReference type="ARBA" id="ARBA00001946"/>
    </source>
</evidence>
<comment type="similarity">
    <text evidence="3">Belongs to the UbiA prenyltransferase family.</text>
</comment>
<evidence type="ECO:0000256" key="8">
    <source>
        <dbReference type="SAM" id="Phobius"/>
    </source>
</evidence>
<accession>A0A520XCG5</accession>
<feature type="transmembrane region" description="Helical" evidence="8">
    <location>
        <begin position="220"/>
        <end position="241"/>
    </location>
</feature>
<feature type="transmembrane region" description="Helical" evidence="8">
    <location>
        <begin position="54"/>
        <end position="79"/>
    </location>
</feature>
<dbReference type="EMBL" id="SHMQ01000014">
    <property type="protein sequence ID" value="RZV38856.1"/>
    <property type="molecule type" value="Genomic_DNA"/>
</dbReference>
<comment type="subcellular location">
    <subcellularLocation>
        <location evidence="2">Membrane</location>
        <topology evidence="2">Multi-pass membrane protein</topology>
    </subcellularLocation>
</comment>
<evidence type="ECO:0000256" key="7">
    <source>
        <dbReference type="ARBA" id="ARBA00023136"/>
    </source>
</evidence>
<organism evidence="9 10">
    <name type="scientific">Candidatus Acidulodesulfobacterium acidiphilum</name>
    <dbReference type="NCBI Taxonomy" id="2597224"/>
    <lineage>
        <taxon>Bacteria</taxon>
        <taxon>Deltaproteobacteria</taxon>
        <taxon>Candidatus Acidulodesulfobacterales</taxon>
        <taxon>Candidatus Acidulodesulfobacterium</taxon>
    </lineage>
</organism>
<dbReference type="FunFam" id="1.10.357.140:FF:000008">
    <property type="entry name" value="4-hydroxybenzoate octaprenyltransferase"/>
    <property type="match status" value="1"/>
</dbReference>
<protein>
    <submittedName>
        <fullName evidence="9">4-hydroxybenzoate octaprenyltransferase</fullName>
    </submittedName>
</protein>
<dbReference type="GO" id="GO:0005886">
    <property type="term" value="C:plasma membrane"/>
    <property type="evidence" value="ECO:0007669"/>
    <property type="project" value="TreeGrafter"/>
</dbReference>
<dbReference type="CDD" id="cd13959">
    <property type="entry name" value="PT_UbiA_COQ2"/>
    <property type="match status" value="1"/>
</dbReference>
<dbReference type="Pfam" id="PF01040">
    <property type="entry name" value="UbiA"/>
    <property type="match status" value="1"/>
</dbReference>
<feature type="transmembrane region" description="Helical" evidence="8">
    <location>
        <begin position="100"/>
        <end position="119"/>
    </location>
</feature>
<evidence type="ECO:0000256" key="6">
    <source>
        <dbReference type="ARBA" id="ARBA00022989"/>
    </source>
</evidence>
<reference evidence="9 10" key="1">
    <citation type="submission" date="2019-01" db="EMBL/GenBank/DDBJ databases">
        <title>Insights into ecological role of a new deltaproteobacterial order Candidatus Sinidesulfobacterales (Sva0485) by metagenomics and metatranscriptomics.</title>
        <authorList>
            <person name="Tan S."/>
            <person name="Liu J."/>
            <person name="Fang Y."/>
            <person name="Hedlund B."/>
            <person name="Lian Z.-H."/>
            <person name="Huang L.-Y."/>
            <person name="Li J.-T."/>
            <person name="Huang L.-N."/>
            <person name="Li W.-J."/>
            <person name="Jiang H.-C."/>
            <person name="Dong H.-L."/>
            <person name="Shu W.-S."/>
        </authorList>
    </citation>
    <scope>NUCLEOTIDE SEQUENCE [LARGE SCALE GENOMIC DNA]</scope>
    <source>
        <strain evidence="9">AP4</strain>
    </source>
</reference>
<feature type="transmembrane region" description="Helical" evidence="8">
    <location>
        <begin position="150"/>
        <end position="170"/>
    </location>
</feature>
<name>A0A520XCG5_9DELT</name>
<feature type="transmembrane region" description="Helical" evidence="8">
    <location>
        <begin position="20"/>
        <end position="42"/>
    </location>
</feature>
<evidence type="ECO:0000256" key="4">
    <source>
        <dbReference type="ARBA" id="ARBA00022679"/>
    </source>
</evidence>
<dbReference type="GO" id="GO:0016765">
    <property type="term" value="F:transferase activity, transferring alkyl or aryl (other than methyl) groups"/>
    <property type="evidence" value="ECO:0007669"/>
    <property type="project" value="InterPro"/>
</dbReference>
<sequence>MQNGKSTVSMLKKIKNTLELVKFSHTIFVLPFALSAFFLAFYDKYPDSFGTPFFYYKIIWIIIAMASGRSGAMAFNRIIDRKIDAKNKRTMSRTLPKGELSVLYSVIFGILSYAVLIIAAYELNFTCFVLAPFVIAFVTFYSFTKRFTFFSHLVLGISMALGPLGTWLAVTGSLDFKILIMGLAVVFWGAGFDILYAVMDYDFDIANGLFSVPAKFGVKNAVITARILHLFALLCLVYLYFLFNLNFLYIIGIMLVTGFFAYEHILVFKSLDNIDMAFFTMNGYISITFFVFMSLSIAYYYKLI</sequence>
<dbReference type="Gene3D" id="1.10.357.140">
    <property type="entry name" value="UbiA prenyltransferase"/>
    <property type="match status" value="1"/>
</dbReference>
<dbReference type="AlphaFoldDB" id="A0A520XCG5"/>
<keyword evidence="5 8" id="KW-0812">Transmembrane</keyword>
<dbReference type="Gene3D" id="1.20.120.1780">
    <property type="entry name" value="UbiA prenyltransferase"/>
    <property type="match status" value="1"/>
</dbReference>
<dbReference type="PANTHER" id="PTHR11048:SF28">
    <property type="entry name" value="4-HYDROXYBENZOATE POLYPRENYLTRANSFERASE, MITOCHONDRIAL"/>
    <property type="match status" value="1"/>
</dbReference>
<keyword evidence="4" id="KW-0808">Transferase</keyword>
<gene>
    <name evidence="9" type="ORF">EVJ48_06180</name>
</gene>
<comment type="cofactor">
    <cofactor evidence="1">
        <name>Mg(2+)</name>
        <dbReference type="ChEBI" id="CHEBI:18420"/>
    </cofactor>
</comment>
<comment type="caution">
    <text evidence="9">The sequence shown here is derived from an EMBL/GenBank/DDBJ whole genome shotgun (WGS) entry which is preliminary data.</text>
</comment>
<dbReference type="NCBIfam" id="TIGR01475">
    <property type="entry name" value="ubiA_other"/>
    <property type="match status" value="1"/>
</dbReference>
<feature type="transmembrane region" description="Helical" evidence="8">
    <location>
        <begin position="279"/>
        <end position="301"/>
    </location>
</feature>
<evidence type="ECO:0000256" key="3">
    <source>
        <dbReference type="ARBA" id="ARBA00005985"/>
    </source>
</evidence>
<dbReference type="InterPro" id="IPR039653">
    <property type="entry name" value="Prenyltransferase"/>
</dbReference>
<dbReference type="InterPro" id="IPR000537">
    <property type="entry name" value="UbiA_prenyltransferase"/>
</dbReference>
<dbReference type="InterPro" id="IPR006371">
    <property type="entry name" value="Polyprenyltransferase_UbiA-li"/>
</dbReference>
<evidence type="ECO:0000256" key="2">
    <source>
        <dbReference type="ARBA" id="ARBA00004141"/>
    </source>
</evidence>
<keyword evidence="6 8" id="KW-1133">Transmembrane helix</keyword>
<feature type="transmembrane region" description="Helical" evidence="8">
    <location>
        <begin position="125"/>
        <end position="143"/>
    </location>
</feature>
<feature type="transmembrane region" description="Helical" evidence="8">
    <location>
        <begin position="176"/>
        <end position="199"/>
    </location>
</feature>
<dbReference type="InterPro" id="IPR044878">
    <property type="entry name" value="UbiA_sf"/>
</dbReference>
<evidence type="ECO:0000256" key="5">
    <source>
        <dbReference type="ARBA" id="ARBA00022692"/>
    </source>
</evidence>
<keyword evidence="7 8" id="KW-0472">Membrane</keyword>
<proteinExistence type="inferred from homology"/>
<dbReference type="GO" id="GO:0006744">
    <property type="term" value="P:ubiquinone biosynthetic process"/>
    <property type="evidence" value="ECO:0007669"/>
    <property type="project" value="TreeGrafter"/>
</dbReference>